<dbReference type="InParanoid" id="E0VT34"/>
<reference evidence="2" key="2">
    <citation type="submission" date="2007-04" db="EMBL/GenBank/DDBJ databases">
        <title>The genome of the human body louse.</title>
        <authorList>
            <consortium name="The Human Body Louse Genome Consortium"/>
            <person name="Kirkness E."/>
            <person name="Walenz B."/>
            <person name="Hass B."/>
            <person name="Bruggner R."/>
            <person name="Strausberg R."/>
        </authorList>
    </citation>
    <scope>NUCLEOTIDE SEQUENCE</scope>
    <source>
        <strain evidence="2">USDA</strain>
    </source>
</reference>
<dbReference type="VEuPathDB" id="VectorBase:PHUM426150"/>
<dbReference type="Proteomes" id="UP000009046">
    <property type="component" value="Unassembled WGS sequence"/>
</dbReference>
<protein>
    <submittedName>
        <fullName evidence="2 3">Uncharacterized protein</fullName>
    </submittedName>
</protein>
<dbReference type="HOGENOM" id="CLU_2253257_0_0_1"/>
<evidence type="ECO:0000313" key="3">
    <source>
        <dbReference type="EnsemblMetazoa" id="PHUM426150-PA"/>
    </source>
</evidence>
<gene>
    <name evidence="3" type="primary">8229966</name>
    <name evidence="2" type="ORF">Phum_PHUM426150</name>
</gene>
<accession>E0VT34</accession>
<dbReference type="EMBL" id="AAZO01005204">
    <property type="status" value="NOT_ANNOTATED_CDS"/>
    <property type="molecule type" value="Genomic_DNA"/>
</dbReference>
<dbReference type="CTD" id="8229966"/>
<dbReference type="EnsemblMetazoa" id="PHUM426150-RA">
    <property type="protein sequence ID" value="PHUM426150-PA"/>
    <property type="gene ID" value="PHUM426150"/>
</dbReference>
<name>E0VT34_PEDHC</name>
<dbReference type="AlphaFoldDB" id="E0VT34"/>
<feature type="compositionally biased region" description="Polar residues" evidence="1">
    <location>
        <begin position="93"/>
        <end position="104"/>
    </location>
</feature>
<evidence type="ECO:0000313" key="4">
    <source>
        <dbReference type="Proteomes" id="UP000009046"/>
    </source>
</evidence>
<evidence type="ECO:0000256" key="1">
    <source>
        <dbReference type="SAM" id="MobiDB-lite"/>
    </source>
</evidence>
<sequence length="104" mass="11991">MGTDTNVRVNYTSTTPSYLTSWVAQQQQQEVSSSFLWQQHHHQWQKPLPPGQHVIGRNVGHHHMMMGPVHGHIPTSSRRNPTEKINLNAFPKETQTSPLQYEKK</sequence>
<dbReference type="RefSeq" id="XP_002429278.1">
    <property type="nucleotide sequence ID" value="XM_002429233.1"/>
</dbReference>
<dbReference type="GeneID" id="8229966"/>
<dbReference type="EMBL" id="DS235759">
    <property type="protein sequence ID" value="EEB16540.1"/>
    <property type="molecule type" value="Genomic_DNA"/>
</dbReference>
<reference evidence="2" key="1">
    <citation type="submission" date="2007-04" db="EMBL/GenBank/DDBJ databases">
        <title>Annotation of Pediculus humanus corporis strain USDA.</title>
        <authorList>
            <person name="Kirkness E."/>
            <person name="Hannick L."/>
            <person name="Hass B."/>
            <person name="Bruggner R."/>
            <person name="Lawson D."/>
            <person name="Bidwell S."/>
            <person name="Joardar V."/>
            <person name="Caler E."/>
            <person name="Walenz B."/>
            <person name="Inman J."/>
            <person name="Schobel S."/>
            <person name="Galinsky K."/>
            <person name="Amedeo P."/>
            <person name="Strausberg R."/>
        </authorList>
    </citation>
    <scope>NUCLEOTIDE SEQUENCE</scope>
    <source>
        <strain evidence="2">USDA</strain>
    </source>
</reference>
<evidence type="ECO:0000313" key="2">
    <source>
        <dbReference type="EMBL" id="EEB16540.1"/>
    </source>
</evidence>
<feature type="region of interest" description="Disordered" evidence="1">
    <location>
        <begin position="62"/>
        <end position="104"/>
    </location>
</feature>
<proteinExistence type="predicted"/>
<feature type="compositionally biased region" description="Polar residues" evidence="1">
    <location>
        <begin position="74"/>
        <end position="85"/>
    </location>
</feature>
<keyword evidence="4" id="KW-1185">Reference proteome</keyword>
<dbReference type="KEGG" id="phu:Phum_PHUM426150"/>
<reference evidence="3" key="3">
    <citation type="submission" date="2021-02" db="UniProtKB">
        <authorList>
            <consortium name="EnsemblMetazoa"/>
        </authorList>
    </citation>
    <scope>IDENTIFICATION</scope>
    <source>
        <strain evidence="3">USDA</strain>
    </source>
</reference>
<organism>
    <name type="scientific">Pediculus humanus subsp. corporis</name>
    <name type="common">Body louse</name>
    <dbReference type="NCBI Taxonomy" id="121224"/>
    <lineage>
        <taxon>Eukaryota</taxon>
        <taxon>Metazoa</taxon>
        <taxon>Ecdysozoa</taxon>
        <taxon>Arthropoda</taxon>
        <taxon>Hexapoda</taxon>
        <taxon>Insecta</taxon>
        <taxon>Pterygota</taxon>
        <taxon>Neoptera</taxon>
        <taxon>Paraneoptera</taxon>
        <taxon>Psocodea</taxon>
        <taxon>Troctomorpha</taxon>
        <taxon>Phthiraptera</taxon>
        <taxon>Anoplura</taxon>
        <taxon>Pediculidae</taxon>
        <taxon>Pediculus</taxon>
    </lineage>
</organism>